<feature type="region of interest" description="Disordered" evidence="11">
    <location>
        <begin position="852"/>
        <end position="871"/>
    </location>
</feature>
<dbReference type="PROSITE" id="PS00973">
    <property type="entry name" value="USP_2"/>
    <property type="match status" value="1"/>
</dbReference>
<evidence type="ECO:0000313" key="14">
    <source>
        <dbReference type="Proteomes" id="UP000094527"/>
    </source>
</evidence>
<dbReference type="Pfam" id="PF00443">
    <property type="entry name" value="UCH"/>
    <property type="match status" value="1"/>
</dbReference>
<dbReference type="InterPro" id="IPR050164">
    <property type="entry name" value="Peptidase_C19"/>
</dbReference>
<dbReference type="GO" id="GO:0006508">
    <property type="term" value="P:proteolysis"/>
    <property type="evidence" value="ECO:0007669"/>
    <property type="project" value="UniProtKB-KW"/>
</dbReference>
<evidence type="ECO:0000256" key="7">
    <source>
        <dbReference type="ARBA" id="ARBA00022807"/>
    </source>
</evidence>
<feature type="region of interest" description="Disordered" evidence="11">
    <location>
        <begin position="1283"/>
        <end position="1312"/>
    </location>
</feature>
<comment type="caution">
    <text evidence="13">The sequence shown here is derived from an EMBL/GenBank/DDBJ whole genome shotgun (WGS) entry which is preliminary data.</text>
</comment>
<reference evidence="13 14" key="1">
    <citation type="journal article" date="2016" name="Genome Biol. Evol.">
        <title>Gene Family Evolution Reflects Adaptation to Soil Environmental Stressors in the Genome of the Collembolan Orchesella cincta.</title>
        <authorList>
            <person name="Faddeeva-Vakhrusheva A."/>
            <person name="Derks M.F."/>
            <person name="Anvar S.Y."/>
            <person name="Agamennone V."/>
            <person name="Suring W."/>
            <person name="Smit S."/>
            <person name="van Straalen N.M."/>
            <person name="Roelofs D."/>
        </authorList>
    </citation>
    <scope>NUCLEOTIDE SEQUENCE [LARGE SCALE GENOMIC DNA]</scope>
    <source>
        <tissue evidence="13">Mixed pool</tissue>
    </source>
</reference>
<evidence type="ECO:0000256" key="2">
    <source>
        <dbReference type="ARBA" id="ARBA00009085"/>
    </source>
</evidence>
<evidence type="ECO:0000256" key="6">
    <source>
        <dbReference type="ARBA" id="ARBA00022801"/>
    </source>
</evidence>
<feature type="non-terminal residue" evidence="13">
    <location>
        <position position="1"/>
    </location>
</feature>
<gene>
    <name evidence="13" type="ORF">Ocin01_04184</name>
</gene>
<name>A0A1D2NBX3_ORCCI</name>
<dbReference type="InterPro" id="IPR001394">
    <property type="entry name" value="Peptidase_C19_UCH"/>
</dbReference>
<feature type="region of interest" description="Disordered" evidence="11">
    <location>
        <begin position="444"/>
        <end position="485"/>
    </location>
</feature>
<dbReference type="OrthoDB" id="289038at2759"/>
<comment type="similarity">
    <text evidence="2">Belongs to the peptidase C19 family.</text>
</comment>
<dbReference type="GO" id="GO:0016579">
    <property type="term" value="P:protein deubiquitination"/>
    <property type="evidence" value="ECO:0007669"/>
    <property type="project" value="InterPro"/>
</dbReference>
<dbReference type="GO" id="GO:0004843">
    <property type="term" value="F:cysteine-type deubiquitinase activity"/>
    <property type="evidence" value="ECO:0007669"/>
    <property type="project" value="UniProtKB-EC"/>
</dbReference>
<dbReference type="GO" id="GO:0005634">
    <property type="term" value="C:nucleus"/>
    <property type="evidence" value="ECO:0007669"/>
    <property type="project" value="TreeGrafter"/>
</dbReference>
<evidence type="ECO:0000256" key="1">
    <source>
        <dbReference type="ARBA" id="ARBA00000707"/>
    </source>
</evidence>
<dbReference type="InterPro" id="IPR028889">
    <property type="entry name" value="USP"/>
</dbReference>
<dbReference type="PANTHER" id="PTHR24006:SF702">
    <property type="entry name" value="UBIQUITIN CARBOXYL-TERMINAL HYDROLASE 47"/>
    <property type="match status" value="1"/>
</dbReference>
<dbReference type="InterPro" id="IPR018200">
    <property type="entry name" value="USP_CS"/>
</dbReference>
<feature type="compositionally biased region" description="Polar residues" evidence="11">
    <location>
        <begin position="1283"/>
        <end position="1292"/>
    </location>
</feature>
<keyword evidence="14" id="KW-1185">Reference proteome</keyword>
<dbReference type="SUPFAM" id="SSF54001">
    <property type="entry name" value="Cysteine proteinases"/>
    <property type="match status" value="1"/>
</dbReference>
<comment type="catalytic activity">
    <reaction evidence="1">
        <text>Thiol-dependent hydrolysis of ester, thioester, amide, peptide and isopeptide bonds formed by the C-terminal Gly of ubiquitin (a 76-residue protein attached to proteins as an intracellular targeting signal).</text>
        <dbReference type="EC" id="3.4.19.12"/>
    </reaction>
</comment>
<dbReference type="Proteomes" id="UP000094527">
    <property type="component" value="Unassembled WGS sequence"/>
</dbReference>
<feature type="region of interest" description="Disordered" evidence="11">
    <location>
        <begin position="883"/>
        <end position="917"/>
    </location>
</feature>
<dbReference type="STRING" id="48709.A0A1D2NBX3"/>
<dbReference type="Pfam" id="PF19718">
    <property type="entry name" value="USP47_C"/>
    <property type="match status" value="1"/>
</dbReference>
<dbReference type="GO" id="GO:0005829">
    <property type="term" value="C:cytosol"/>
    <property type="evidence" value="ECO:0007669"/>
    <property type="project" value="TreeGrafter"/>
</dbReference>
<evidence type="ECO:0000256" key="5">
    <source>
        <dbReference type="ARBA" id="ARBA00022786"/>
    </source>
</evidence>
<evidence type="ECO:0000256" key="11">
    <source>
        <dbReference type="SAM" id="MobiDB-lite"/>
    </source>
</evidence>
<sequence length="1312" mass="148432">DDVTTKEELPIVEIDDKAALKTITTVLETESADTPQDDDISTPQNLDAELPPRSPSKPDNYITVKIKDFSGVLEKTEAQLFVFSTDTTFADIFVDVSCRFDIELGEFDIIFQDKSFSYNLGGLPDDQTLTSLNIVPDCDRTYWMSLDIFPQKKRKSRDTIRALGLESVSENENTSSHATDSCSSFGGKRDFVGLKNRNMTCYLNSFLQGLWFTPEFRNALYNYVYEPGRSNRKSLCHPLQKLFLQQQFSIRDSIETDELIRTFGWEDRETWNQHDIEELCSIFMENLTAEFKGTSLDGIIQALYFGSLDDYVKCLECNRVSQRTDDFLVVPLPIRNFGSLLPNPTLEAALNSFVAYEILDGNNMYNCSQCEKPCPAHKGLKFNRLPYILTIQLKRFEYDFIKDRRLKLNDRVAFPYVLDMNSYIETPSPDRRESLKIDMLKPGSMSVEGGRSSHSRPSVSLVDPEENDEPSQTTEEGAVGGEKPSLEQMIELRNTKGPEIYQLYGVMVHRGGINSGHYYAYIMDFERGKWFRCDDAAVRKVTKSDIEGAYGGDSDDDKELTSAYMLLYRRFDPDLNLLPYYLNDMPAHLQDMWNSTVILDKACHEEEELAKNTVRMPVLFRDPETNPTLQEKMVAIPKTLTMDEAANFVFKEIFPKVEQPPEEGTIRLCRYDKDLDVIENSFDNCEHMFIVTAIRHRPPVTKNEALLLERKEPKLEFDIFRHDDYIFRTSMIDCLEEDLLQVDEIHASPSETVEELMKKVQLRFSITEPITLVANFMSRYCSISGEKTPLSLFKFDRVNNLYFQAGTEEGLSDVMLDFVEHYTKAEIIEIHVQTPPHAVGNTSSGEKAITSEAEANTEVPKQAQPEATKVSNVSEAADLVNAATKPGAPKDTAPSATATLKTAATPETVKTVNETKPSENAVWYGSKITSIRSVNGGPPPSSNDASGSVPQVTATNSEPASKATGIKALAQKNGHYMKFMNKSETPEVGVYVYTLRIDGQTPLYALSKRVSQLISTNESDFVIYKIDGNETTELRRMTERICTIKPIDRFLVKLEHRLQDGESRIAISLLNVGCLDKPSEYLTDIVVTLKMNVDEVKSAILKKCETLQNDTNVDITKMRIRKKLRSSPSKIMRANAKLQDIFTVTSIQSGELFLQLLDSPCELTDKNYCFIYRHWHPSTGVLDATVEVTVFHDHSESLEDVILSKIRESLGVANDIELEAAKPDGHYPWSISPRVIQDLGWFSLSPPVKKSLYVYNDELVLFVRDKNEAPKEFYEYQAEPSIPTTGRRTVSSVAEAPRREPGLKLNLAQSPP</sequence>
<organism evidence="13 14">
    <name type="scientific">Orchesella cincta</name>
    <name type="common">Springtail</name>
    <name type="synonym">Podura cincta</name>
    <dbReference type="NCBI Taxonomy" id="48709"/>
    <lineage>
        <taxon>Eukaryota</taxon>
        <taxon>Metazoa</taxon>
        <taxon>Ecdysozoa</taxon>
        <taxon>Arthropoda</taxon>
        <taxon>Hexapoda</taxon>
        <taxon>Collembola</taxon>
        <taxon>Entomobryomorpha</taxon>
        <taxon>Entomobryoidea</taxon>
        <taxon>Orchesellidae</taxon>
        <taxon>Orchesellinae</taxon>
        <taxon>Orchesella</taxon>
    </lineage>
</organism>
<evidence type="ECO:0000256" key="3">
    <source>
        <dbReference type="ARBA" id="ARBA00012759"/>
    </source>
</evidence>
<keyword evidence="4" id="KW-0645">Protease</keyword>
<keyword evidence="7" id="KW-0788">Thiol protease</keyword>
<protein>
    <recommendedName>
        <fullName evidence="8">Ubiquitin carboxyl-terminal hydrolase 47</fullName>
        <ecNumber evidence="3">3.4.19.12</ecNumber>
    </recommendedName>
    <alternativeName>
        <fullName evidence="9">Ubiquitin thioesterase 47</fullName>
    </alternativeName>
    <alternativeName>
        <fullName evidence="10">Ubiquitin-specific-processing protease 47</fullName>
    </alternativeName>
</protein>
<dbReference type="EMBL" id="LJIJ01000109">
    <property type="protein sequence ID" value="ODN02496.1"/>
    <property type="molecule type" value="Genomic_DNA"/>
</dbReference>
<evidence type="ECO:0000256" key="4">
    <source>
        <dbReference type="ARBA" id="ARBA00022670"/>
    </source>
</evidence>
<feature type="compositionally biased region" description="Polar residues" evidence="11">
    <location>
        <begin position="942"/>
        <end position="959"/>
    </location>
</feature>
<feature type="domain" description="USP" evidence="12">
    <location>
        <begin position="192"/>
        <end position="571"/>
    </location>
</feature>
<keyword evidence="6 13" id="KW-0378">Hydrolase</keyword>
<dbReference type="InterPro" id="IPR045578">
    <property type="entry name" value="USP47_C"/>
</dbReference>
<proteinExistence type="inferred from homology"/>
<dbReference type="InterPro" id="IPR038765">
    <property type="entry name" value="Papain-like_cys_pep_sf"/>
</dbReference>
<accession>A0A1D2NBX3</accession>
<keyword evidence="5" id="KW-0833">Ubl conjugation pathway</keyword>
<dbReference type="PANTHER" id="PTHR24006">
    <property type="entry name" value="UBIQUITIN CARBOXYL-TERMINAL HYDROLASE"/>
    <property type="match status" value="1"/>
</dbReference>
<feature type="region of interest" description="Disordered" evidence="11">
    <location>
        <begin position="28"/>
        <end position="58"/>
    </location>
</feature>
<evidence type="ECO:0000256" key="8">
    <source>
        <dbReference type="ARBA" id="ARBA00026136"/>
    </source>
</evidence>
<evidence type="ECO:0000259" key="12">
    <source>
        <dbReference type="PROSITE" id="PS50235"/>
    </source>
</evidence>
<dbReference type="PROSITE" id="PS50235">
    <property type="entry name" value="USP_3"/>
    <property type="match status" value="1"/>
</dbReference>
<dbReference type="EC" id="3.4.19.12" evidence="3"/>
<evidence type="ECO:0000313" key="13">
    <source>
        <dbReference type="EMBL" id="ODN02496.1"/>
    </source>
</evidence>
<evidence type="ECO:0000256" key="10">
    <source>
        <dbReference type="ARBA" id="ARBA00032453"/>
    </source>
</evidence>
<evidence type="ECO:0000256" key="9">
    <source>
        <dbReference type="ARBA" id="ARBA00029910"/>
    </source>
</evidence>
<feature type="region of interest" description="Disordered" evidence="11">
    <location>
        <begin position="932"/>
        <end position="964"/>
    </location>
</feature>
<dbReference type="OMA" id="RICTIKP"/>
<dbReference type="Gene3D" id="3.90.70.10">
    <property type="entry name" value="Cysteine proteinases"/>
    <property type="match status" value="1"/>
</dbReference>